<feature type="compositionally biased region" description="Low complexity" evidence="1">
    <location>
        <begin position="105"/>
        <end position="117"/>
    </location>
</feature>
<dbReference type="EMBL" id="MSCO01000003">
    <property type="protein sequence ID" value="PQJ83371.1"/>
    <property type="molecule type" value="Genomic_DNA"/>
</dbReference>
<dbReference type="Pfam" id="PF11333">
    <property type="entry name" value="DUF3135"/>
    <property type="match status" value="1"/>
</dbReference>
<dbReference type="Proteomes" id="UP000239263">
    <property type="component" value="Unassembled WGS sequence"/>
</dbReference>
<dbReference type="OrthoDB" id="5917239at2"/>
<accession>A0A2S7X137</accession>
<dbReference type="RefSeq" id="WP_105056791.1">
    <property type="nucleotide sequence ID" value="NZ_CAWNRT010000003.1"/>
</dbReference>
<comment type="caution">
    <text evidence="2">The sequence shown here is derived from an EMBL/GenBank/DDBJ whole genome shotgun (WGS) entry which is preliminary data.</text>
</comment>
<gene>
    <name evidence="2" type="ORF">BTO22_18475</name>
</gene>
<name>A0A2S7X137_9GAMM</name>
<reference evidence="2 3" key="1">
    <citation type="submission" date="2016-12" db="EMBL/GenBank/DDBJ databases">
        <title>Diversity of luminous bacteria.</title>
        <authorList>
            <person name="Yoshizawa S."/>
            <person name="Kogure K."/>
        </authorList>
    </citation>
    <scope>NUCLEOTIDE SEQUENCE [LARGE SCALE GENOMIC DNA]</scope>
    <source>
        <strain evidence="2 3">ATCC 33715</strain>
    </source>
</reference>
<dbReference type="AlphaFoldDB" id="A0A2S7X137"/>
<evidence type="ECO:0000313" key="2">
    <source>
        <dbReference type="EMBL" id="PQJ83371.1"/>
    </source>
</evidence>
<evidence type="ECO:0000313" key="3">
    <source>
        <dbReference type="Proteomes" id="UP000239263"/>
    </source>
</evidence>
<protein>
    <recommendedName>
        <fullName evidence="4">DUF3135 domain-containing protein</fullName>
    </recommendedName>
</protein>
<organism evidence="2 3">
    <name type="scientific">Aliivibrio sifiae</name>
    <dbReference type="NCBI Taxonomy" id="566293"/>
    <lineage>
        <taxon>Bacteria</taxon>
        <taxon>Pseudomonadati</taxon>
        <taxon>Pseudomonadota</taxon>
        <taxon>Gammaproteobacteria</taxon>
        <taxon>Vibrionales</taxon>
        <taxon>Vibrionaceae</taxon>
        <taxon>Aliivibrio</taxon>
    </lineage>
</organism>
<evidence type="ECO:0008006" key="4">
    <source>
        <dbReference type="Google" id="ProtNLM"/>
    </source>
</evidence>
<dbReference type="InterPro" id="IPR021482">
    <property type="entry name" value="DUF3135"/>
</dbReference>
<proteinExistence type="predicted"/>
<feature type="region of interest" description="Disordered" evidence="1">
    <location>
        <begin position="98"/>
        <end position="117"/>
    </location>
</feature>
<evidence type="ECO:0000256" key="1">
    <source>
        <dbReference type="SAM" id="MobiDB-lite"/>
    </source>
</evidence>
<sequence>MPHSYHQTVLPSFDELKALAEKDPKQLEELRHKLSMEFIESVPKDHQGPLLAQQNHIDRIIERGNNPNHINILLGHELGKQFVRFANSLNKPINEHQAADVIQFPNSNNRPSNNPKH</sequence>